<comment type="similarity">
    <text evidence="2">Belongs to the bHLH protein family.</text>
</comment>
<dbReference type="InterPro" id="IPR036638">
    <property type="entry name" value="HLH_DNA-bd_sf"/>
</dbReference>
<dbReference type="SUPFAM" id="SSF47459">
    <property type="entry name" value="HLH, helix-loop-helix DNA-binding domain"/>
    <property type="match status" value="1"/>
</dbReference>
<dbReference type="InterPro" id="IPR006912">
    <property type="entry name" value="Harbinger_derived_prot"/>
</dbReference>
<evidence type="ECO:0000256" key="2">
    <source>
        <dbReference type="ARBA" id="ARBA00005510"/>
    </source>
</evidence>
<evidence type="ECO:0000313" key="9">
    <source>
        <dbReference type="EMBL" id="VAH35331.1"/>
    </source>
</evidence>
<dbReference type="Pfam" id="PF00010">
    <property type="entry name" value="HLH"/>
    <property type="match status" value="1"/>
</dbReference>
<protein>
    <recommendedName>
        <fullName evidence="8">BHLH domain-containing protein</fullName>
    </recommendedName>
</protein>
<evidence type="ECO:0000256" key="7">
    <source>
        <dbReference type="SAM" id="MobiDB-lite"/>
    </source>
</evidence>
<dbReference type="Pfam" id="PF14215">
    <property type="entry name" value="bHLH-MYC_N"/>
    <property type="match status" value="1"/>
</dbReference>
<feature type="region of interest" description="Disordered" evidence="7">
    <location>
        <begin position="548"/>
        <end position="567"/>
    </location>
</feature>
<dbReference type="InterPro" id="IPR011598">
    <property type="entry name" value="bHLH_dom"/>
</dbReference>
<organism evidence="9 10">
    <name type="scientific">Triticum turgidum subsp. durum</name>
    <name type="common">Durum wheat</name>
    <name type="synonym">Triticum durum</name>
    <dbReference type="NCBI Taxonomy" id="4567"/>
    <lineage>
        <taxon>Eukaryota</taxon>
        <taxon>Viridiplantae</taxon>
        <taxon>Streptophyta</taxon>
        <taxon>Embryophyta</taxon>
        <taxon>Tracheophyta</taxon>
        <taxon>Spermatophyta</taxon>
        <taxon>Magnoliopsida</taxon>
        <taxon>Liliopsida</taxon>
        <taxon>Poales</taxon>
        <taxon>Poaceae</taxon>
        <taxon>BOP clade</taxon>
        <taxon>Pooideae</taxon>
        <taxon>Triticodae</taxon>
        <taxon>Triticeae</taxon>
        <taxon>Triticinae</taxon>
        <taxon>Triticum</taxon>
    </lineage>
</organism>
<keyword evidence="6" id="KW-0539">Nucleus</keyword>
<dbReference type="Pfam" id="PF04827">
    <property type="entry name" value="Plant_tran"/>
    <property type="match status" value="1"/>
</dbReference>
<evidence type="ECO:0000313" key="10">
    <source>
        <dbReference type="Proteomes" id="UP000324705"/>
    </source>
</evidence>
<dbReference type="PANTHER" id="PTHR46266:SF3">
    <property type="entry name" value="TRANSCRIPTION FACTOR EGL1"/>
    <property type="match status" value="1"/>
</dbReference>
<keyword evidence="5" id="KW-0804">Transcription</keyword>
<dbReference type="GO" id="GO:0046983">
    <property type="term" value="F:protein dimerization activity"/>
    <property type="evidence" value="ECO:0007669"/>
    <property type="project" value="InterPro"/>
</dbReference>
<comment type="subcellular location">
    <subcellularLocation>
        <location evidence="1">Nucleus</location>
    </subcellularLocation>
</comment>
<dbReference type="PROSITE" id="PS50888">
    <property type="entry name" value="BHLH"/>
    <property type="match status" value="1"/>
</dbReference>
<dbReference type="InterPro" id="IPR054502">
    <property type="entry name" value="bHLH-TF_ACT-like_plant"/>
</dbReference>
<dbReference type="Gramene" id="TRITD2Av1G241410.1">
    <property type="protein sequence ID" value="TRITD2Av1G241410.1"/>
    <property type="gene ID" value="TRITD2Av1G241410"/>
</dbReference>
<dbReference type="AlphaFoldDB" id="A0A9R1RBI3"/>
<feature type="domain" description="BHLH" evidence="8">
    <location>
        <begin position="561"/>
        <end position="610"/>
    </location>
</feature>
<dbReference type="Proteomes" id="UP000324705">
    <property type="component" value="Chromosome 2A"/>
</dbReference>
<evidence type="ECO:0000256" key="3">
    <source>
        <dbReference type="ARBA" id="ARBA00023015"/>
    </source>
</evidence>
<dbReference type="Pfam" id="PF22754">
    <property type="entry name" value="bHLH-TF_ACT-like_plant"/>
    <property type="match status" value="1"/>
</dbReference>
<evidence type="ECO:0000256" key="5">
    <source>
        <dbReference type="ARBA" id="ARBA00023163"/>
    </source>
</evidence>
<accession>A0A9R1RBI3</accession>
<feature type="compositionally biased region" description="Polar residues" evidence="7">
    <location>
        <begin position="557"/>
        <end position="566"/>
    </location>
</feature>
<dbReference type="PANTHER" id="PTHR46266">
    <property type="entry name" value="TRANSCRIPTION FACTOR TT8"/>
    <property type="match status" value="1"/>
</dbReference>
<dbReference type="OMA" id="NEFVWLS"/>
<gene>
    <name evidence="9" type="ORF">TRITD_2Av1G241410</name>
</gene>
<evidence type="ECO:0000259" key="8">
    <source>
        <dbReference type="PROSITE" id="PS50888"/>
    </source>
</evidence>
<evidence type="ECO:0000256" key="4">
    <source>
        <dbReference type="ARBA" id="ARBA00023159"/>
    </source>
</evidence>
<evidence type="ECO:0000256" key="6">
    <source>
        <dbReference type="ARBA" id="ARBA00023242"/>
    </source>
</evidence>
<dbReference type="EMBL" id="LT934113">
    <property type="protein sequence ID" value="VAH35331.1"/>
    <property type="molecule type" value="Genomic_DNA"/>
</dbReference>
<sequence length="747" mass="82810">MAAMTMLAYGTTPDSTNASRWLKFCYCCGQGVFGLMYLTEPNAADTRKLMEIEESKWFPGLTMTSTCHNGLRYLQSCGRSLYMHYTINDHAYNMGYYLYDGIYPPWATFIKTISKPRGRVSLGVVDVDYSAPIGPTNDLPRHLTVKQKSEGNSVVMALPVVRPCQEEPTLPPPTGTQFSNQLAAAVRSINWSYAIFWSISTSRPGVLTWKDGFYNGEIKTRKVTSSADITADQLVLQRSEQLRELYESLLSGQCDHRARRPAAALSPEDLGDAEWYYTVCMGYAFRPGQGLPGRSFASNEHVWLCNAQCADTKTFQRALLAKLLLTNIMMSTMYGAHACYLCRLNQTASIQTVACIPLMGGVLELGTTNTVLEDKGMVNWIGTSFWELKFPTCSKSEEPNSIPSVDDTGDADIVFDVLNHNTMAMMIPGELELGEVECLSDDNLERITKEINRFYGLYDELDVGALEENWTMGGCFEIMSSPEVPPAPAATNGITNGAVTLSSVEPSRSSCFTAWKRSWDSAEDMATLVARETQKLLKKALAGGAWANNGGDDTARAQESTNTKNHVISERRRREKLNEMFLILKSLVPSIHKVDKASILAETITYLRELEQKVEELGSNRAARTTAVRKRHEVGGKKVLARSKRKASELGGDDTERVLPKDDGLSSVINVTVTDNEVLLEVQCRWKELLMTQVFDAIKSLRLDVLSVRASTPDDLLALKIRAQFAGPGVVETGMISEALQRAIRRP</sequence>
<name>A0A9R1RBI3_TRITD</name>
<proteinExistence type="inferred from homology"/>
<dbReference type="SMART" id="SM00353">
    <property type="entry name" value="HLH"/>
    <property type="match status" value="1"/>
</dbReference>
<reference evidence="9 10" key="1">
    <citation type="submission" date="2017-09" db="EMBL/GenBank/DDBJ databases">
        <authorList>
            <consortium name="International Durum Wheat Genome Sequencing Consortium (IDWGSC)"/>
            <person name="Milanesi L."/>
        </authorList>
    </citation>
    <scope>NUCLEOTIDE SEQUENCE [LARGE SCALE GENOMIC DNA]</scope>
    <source>
        <strain evidence="10">cv. Svevo</strain>
    </source>
</reference>
<dbReference type="InterPro" id="IPR025610">
    <property type="entry name" value="MYC/MYB_N"/>
</dbReference>
<dbReference type="GO" id="GO:0005634">
    <property type="term" value="C:nucleus"/>
    <property type="evidence" value="ECO:0007669"/>
    <property type="project" value="UniProtKB-SubCell"/>
</dbReference>
<keyword evidence="10" id="KW-1185">Reference proteome</keyword>
<dbReference type="Gene3D" id="4.10.280.10">
    <property type="entry name" value="Helix-loop-helix DNA-binding domain"/>
    <property type="match status" value="1"/>
</dbReference>
<evidence type="ECO:0000256" key="1">
    <source>
        <dbReference type="ARBA" id="ARBA00004123"/>
    </source>
</evidence>
<keyword evidence="3" id="KW-0805">Transcription regulation</keyword>
<keyword evidence="4" id="KW-0010">Activator</keyword>